<evidence type="ECO:0000313" key="2">
    <source>
        <dbReference type="Proteomes" id="UP000468531"/>
    </source>
</evidence>
<evidence type="ECO:0008006" key="3">
    <source>
        <dbReference type="Google" id="ProtNLM"/>
    </source>
</evidence>
<comment type="caution">
    <text evidence="1">The sequence shown here is derived from an EMBL/GenBank/DDBJ whole genome shotgun (WGS) entry which is preliminary data.</text>
</comment>
<evidence type="ECO:0000313" key="1">
    <source>
        <dbReference type="EMBL" id="NEU99788.1"/>
    </source>
</evidence>
<dbReference type="AlphaFoldDB" id="A0A6P1BN45"/>
<organism evidence="1 2">
    <name type="scientific">Bradyrhizobium uaiense</name>
    <dbReference type="NCBI Taxonomy" id="2594946"/>
    <lineage>
        <taxon>Bacteria</taxon>
        <taxon>Pseudomonadati</taxon>
        <taxon>Pseudomonadota</taxon>
        <taxon>Alphaproteobacteria</taxon>
        <taxon>Hyphomicrobiales</taxon>
        <taxon>Nitrobacteraceae</taxon>
        <taxon>Bradyrhizobium</taxon>
    </lineage>
</organism>
<keyword evidence="2" id="KW-1185">Reference proteome</keyword>
<dbReference type="EMBL" id="VKHP01000146">
    <property type="protein sequence ID" value="NEU99788.1"/>
    <property type="molecule type" value="Genomic_DNA"/>
</dbReference>
<name>A0A6P1BN45_9BRAD</name>
<protein>
    <recommendedName>
        <fullName evidence="3">DUF465 domain-containing protein</fullName>
    </recommendedName>
</protein>
<dbReference type="Proteomes" id="UP000468531">
    <property type="component" value="Unassembled WGS sequence"/>
</dbReference>
<accession>A0A6P1BN45</accession>
<proteinExistence type="predicted"/>
<sequence length="59" mass="6905">MQRLRAELRALDLSVNRLRRAGRDSASAQLLLSRKRAELEDVICRRKDERAASVFPRQR</sequence>
<reference evidence="1 2" key="1">
    <citation type="journal article" date="2020" name="Arch. Microbiol.">
        <title>Bradyrhizobium uaiense sp. nov., a new highly efficient cowpea symbiont.</title>
        <authorList>
            <person name="Cabral Michel D."/>
            <person name="Azarias Guimaraes A."/>
            <person name="Martins da Costa E."/>
            <person name="Soares de Carvalho T."/>
            <person name="Balsanelli E."/>
            <person name="Willems A."/>
            <person name="Maltempi de Souza E."/>
            <person name="de Souza Moreira F.M."/>
        </authorList>
    </citation>
    <scope>NUCLEOTIDE SEQUENCE [LARGE SCALE GENOMIC DNA]</scope>
    <source>
        <strain evidence="1 2">UFLA 03-164</strain>
    </source>
</reference>
<gene>
    <name evidence="1" type="ORF">FNJ47_29215</name>
</gene>